<dbReference type="Gramene" id="mRNA:HanXRQr2_Chr05g0225791">
    <property type="protein sequence ID" value="mRNA:HanXRQr2_Chr05g0225791"/>
    <property type="gene ID" value="HanXRQr2_Chr05g0225791"/>
</dbReference>
<keyword evidence="3" id="KW-1185">Reference proteome</keyword>
<dbReference type="EMBL" id="CM007894">
    <property type="protein sequence ID" value="OTG26331.1"/>
    <property type="molecule type" value="Genomic_DNA"/>
</dbReference>
<reference evidence="2" key="2">
    <citation type="submission" date="2017-02" db="EMBL/GenBank/DDBJ databases">
        <title>Sunflower complete genome.</title>
        <authorList>
            <person name="Langlade N."/>
            <person name="Munos S."/>
        </authorList>
    </citation>
    <scope>NUCLEOTIDE SEQUENCE [LARGE SCALE GENOMIC DNA]</scope>
    <source>
        <tissue evidence="2">Leaves</tissue>
    </source>
</reference>
<protein>
    <submittedName>
        <fullName evidence="2">Uncharacterized protein</fullName>
    </submittedName>
</protein>
<reference evidence="1" key="3">
    <citation type="submission" date="2020-06" db="EMBL/GenBank/DDBJ databases">
        <title>Helianthus annuus Genome sequencing and assembly Release 2.</title>
        <authorList>
            <person name="Gouzy J."/>
            <person name="Langlade N."/>
            <person name="Munos S."/>
        </authorList>
    </citation>
    <scope>NUCLEOTIDE SEQUENCE</scope>
    <source>
        <tissue evidence="1">Leaves</tissue>
    </source>
</reference>
<name>A0A251UVH6_HELAN</name>
<evidence type="ECO:0000313" key="2">
    <source>
        <dbReference type="EMBL" id="OTG26331.1"/>
    </source>
</evidence>
<dbReference type="AlphaFoldDB" id="A0A251UVH6"/>
<proteinExistence type="predicted"/>
<evidence type="ECO:0000313" key="3">
    <source>
        <dbReference type="Proteomes" id="UP000215914"/>
    </source>
</evidence>
<accession>A0A251UVH6</accession>
<dbReference type="EMBL" id="MNCJ02000320">
    <property type="protein sequence ID" value="KAF5806796.1"/>
    <property type="molecule type" value="Genomic_DNA"/>
</dbReference>
<dbReference type="Proteomes" id="UP000215914">
    <property type="component" value="Chromosome 5"/>
</dbReference>
<evidence type="ECO:0000313" key="1">
    <source>
        <dbReference type="EMBL" id="KAF5806796.1"/>
    </source>
</evidence>
<sequence length="85" mass="9546">MHGPVFPSSCIMIEPTCILWPKIKSDAPCGKPYNTRTRHSGRLGCAVSRIHLIYSISKDIFHPTLSSHHCNPEPNRPPVWHVCTS</sequence>
<organism evidence="2 3">
    <name type="scientific">Helianthus annuus</name>
    <name type="common">Common sunflower</name>
    <dbReference type="NCBI Taxonomy" id="4232"/>
    <lineage>
        <taxon>Eukaryota</taxon>
        <taxon>Viridiplantae</taxon>
        <taxon>Streptophyta</taxon>
        <taxon>Embryophyta</taxon>
        <taxon>Tracheophyta</taxon>
        <taxon>Spermatophyta</taxon>
        <taxon>Magnoliopsida</taxon>
        <taxon>eudicotyledons</taxon>
        <taxon>Gunneridae</taxon>
        <taxon>Pentapetalae</taxon>
        <taxon>asterids</taxon>
        <taxon>campanulids</taxon>
        <taxon>Asterales</taxon>
        <taxon>Asteraceae</taxon>
        <taxon>Asteroideae</taxon>
        <taxon>Heliantheae alliance</taxon>
        <taxon>Heliantheae</taxon>
        <taxon>Helianthus</taxon>
    </lineage>
</organism>
<reference evidence="1 3" key="1">
    <citation type="journal article" date="2017" name="Nature">
        <title>The sunflower genome provides insights into oil metabolism, flowering and Asterid evolution.</title>
        <authorList>
            <person name="Badouin H."/>
            <person name="Gouzy J."/>
            <person name="Grassa C.J."/>
            <person name="Murat F."/>
            <person name="Staton S.E."/>
            <person name="Cottret L."/>
            <person name="Lelandais-Briere C."/>
            <person name="Owens G.L."/>
            <person name="Carrere S."/>
            <person name="Mayjonade B."/>
            <person name="Legrand L."/>
            <person name="Gill N."/>
            <person name="Kane N.C."/>
            <person name="Bowers J.E."/>
            <person name="Hubner S."/>
            <person name="Bellec A."/>
            <person name="Berard A."/>
            <person name="Berges H."/>
            <person name="Blanchet N."/>
            <person name="Boniface M.C."/>
            <person name="Brunel D."/>
            <person name="Catrice O."/>
            <person name="Chaidir N."/>
            <person name="Claudel C."/>
            <person name="Donnadieu C."/>
            <person name="Faraut T."/>
            <person name="Fievet G."/>
            <person name="Helmstetter N."/>
            <person name="King M."/>
            <person name="Knapp S.J."/>
            <person name="Lai Z."/>
            <person name="Le Paslier M.C."/>
            <person name="Lippi Y."/>
            <person name="Lorenzon L."/>
            <person name="Mandel J.R."/>
            <person name="Marage G."/>
            <person name="Marchand G."/>
            <person name="Marquand E."/>
            <person name="Bret-Mestries E."/>
            <person name="Morien E."/>
            <person name="Nambeesan S."/>
            <person name="Nguyen T."/>
            <person name="Pegot-Espagnet P."/>
            <person name="Pouilly N."/>
            <person name="Raftis F."/>
            <person name="Sallet E."/>
            <person name="Schiex T."/>
            <person name="Thomas J."/>
            <person name="Vandecasteele C."/>
            <person name="Vares D."/>
            <person name="Vear F."/>
            <person name="Vautrin S."/>
            <person name="Crespi M."/>
            <person name="Mangin B."/>
            <person name="Burke J.M."/>
            <person name="Salse J."/>
            <person name="Munos S."/>
            <person name="Vincourt P."/>
            <person name="Rieseberg L.H."/>
            <person name="Langlade N.B."/>
        </authorList>
    </citation>
    <scope>NUCLEOTIDE SEQUENCE [LARGE SCALE GENOMIC DNA]</scope>
    <source>
        <strain evidence="3">cv. SF193</strain>
        <tissue evidence="1">Leaves</tissue>
    </source>
</reference>
<dbReference type="InParanoid" id="A0A251UVH6"/>
<gene>
    <name evidence="2" type="ORF">HannXRQ_Chr05g0157471</name>
    <name evidence="1" type="ORF">HanXRQr2_Chr05g0225791</name>
</gene>